<dbReference type="PANTHER" id="PTHR23063">
    <property type="entry name" value="PHOSPHOLIPID ACYLTRANSFERASE"/>
    <property type="match status" value="1"/>
</dbReference>
<evidence type="ECO:0000313" key="8">
    <source>
        <dbReference type="EMBL" id="GKT27104.1"/>
    </source>
</evidence>
<feature type="transmembrane region" description="Helical" evidence="7">
    <location>
        <begin position="57"/>
        <end position="78"/>
    </location>
</feature>
<comment type="caution">
    <text evidence="8">The sequence shown here is derived from an EMBL/GenBank/DDBJ whole genome shotgun (WGS) entry which is preliminary data.</text>
</comment>
<keyword evidence="9" id="KW-1185">Reference proteome</keyword>
<keyword evidence="5 7" id="KW-0472">Membrane</keyword>
<evidence type="ECO:0000313" key="9">
    <source>
        <dbReference type="Proteomes" id="UP001057375"/>
    </source>
</evidence>
<keyword evidence="3 7" id="KW-1133">Transmembrane helix</keyword>
<evidence type="ECO:0000256" key="6">
    <source>
        <dbReference type="ARBA" id="ARBA00023315"/>
    </source>
</evidence>
<accession>A0ABQ5K3K8</accession>
<evidence type="ECO:0000256" key="2">
    <source>
        <dbReference type="ARBA" id="ARBA00022692"/>
    </source>
</evidence>
<feature type="transmembrane region" description="Helical" evidence="7">
    <location>
        <begin position="12"/>
        <end position="45"/>
    </location>
</feature>
<evidence type="ECO:0000256" key="7">
    <source>
        <dbReference type="SAM" id="Phobius"/>
    </source>
</evidence>
<keyword evidence="1" id="KW-0808">Transferase</keyword>
<proteinExistence type="predicted"/>
<organism evidence="8 9">
    <name type="scientific">Aduncisulcus paluster</name>
    <dbReference type="NCBI Taxonomy" id="2918883"/>
    <lineage>
        <taxon>Eukaryota</taxon>
        <taxon>Metamonada</taxon>
        <taxon>Carpediemonas-like organisms</taxon>
        <taxon>Aduncisulcus</taxon>
    </lineage>
</organism>
<name>A0ABQ5K3K8_9EUKA</name>
<dbReference type="PANTHER" id="PTHR23063:SF52">
    <property type="entry name" value="LYSOPHOSPHATIDYLCHOLINE ACYLTRANSFERASE"/>
    <property type="match status" value="1"/>
</dbReference>
<keyword evidence="2 7" id="KW-0812">Transmembrane</keyword>
<protein>
    <submittedName>
        <fullName evidence="8">Uncharacterized protein</fullName>
    </submittedName>
</protein>
<dbReference type="EMBL" id="BQXS01012704">
    <property type="protein sequence ID" value="GKT27104.1"/>
    <property type="molecule type" value="Genomic_DNA"/>
</dbReference>
<keyword evidence="6" id="KW-0012">Acyltransferase</keyword>
<evidence type="ECO:0000256" key="4">
    <source>
        <dbReference type="ARBA" id="ARBA00023098"/>
    </source>
</evidence>
<keyword evidence="4" id="KW-0443">Lipid metabolism</keyword>
<evidence type="ECO:0000256" key="3">
    <source>
        <dbReference type="ARBA" id="ARBA00022989"/>
    </source>
</evidence>
<gene>
    <name evidence="8" type="ORF">ADUPG1_013615</name>
</gene>
<sequence>MLKGLFGNIRVVLFFLTLLPIRLCLLFFEIVSACIFALAFSIIFFPFKSIRKWCVRIISSICIKFVLATVGLKISIFGKNRLSKCLHPITPRRSWVDNALIISHNFGRPVVDSYLGVHPLFKHIFNSHDALYFGYYERKLRDEMGEYLSDQSKLQFISESGDDCGSIKKAQSIVKLESLAFFPEFSKHVDDKIHSFCSYYFQEHTRLNCQPIHFNIPYDPSCYLESKLPVSLRLMVRLWTSGRIDILPPFMPREEVYDNWNLYTLELRRHIANNAGKEMVMEVVKDHSLKEFLDAEAGKWDKFMDSIARVHETE</sequence>
<evidence type="ECO:0000256" key="1">
    <source>
        <dbReference type="ARBA" id="ARBA00022679"/>
    </source>
</evidence>
<reference evidence="8" key="1">
    <citation type="submission" date="2022-03" db="EMBL/GenBank/DDBJ databases">
        <title>Draft genome sequence of Aduncisulcus paluster, a free-living microaerophilic Fornicata.</title>
        <authorList>
            <person name="Yuyama I."/>
            <person name="Kume K."/>
            <person name="Tamura T."/>
            <person name="Inagaki Y."/>
            <person name="Hashimoto T."/>
        </authorList>
    </citation>
    <scope>NUCLEOTIDE SEQUENCE</scope>
    <source>
        <strain evidence="8">NY0171</strain>
    </source>
</reference>
<dbReference type="Proteomes" id="UP001057375">
    <property type="component" value="Unassembled WGS sequence"/>
</dbReference>
<evidence type="ECO:0000256" key="5">
    <source>
        <dbReference type="ARBA" id="ARBA00023136"/>
    </source>
</evidence>